<dbReference type="Proteomes" id="UP000199433">
    <property type="component" value="Unassembled WGS sequence"/>
</dbReference>
<dbReference type="PANTHER" id="PTHR30061:SF50">
    <property type="entry name" value="MALTOSE_MALTODEXTRIN-BINDING PERIPLASMIC PROTEIN"/>
    <property type="match status" value="1"/>
</dbReference>
<dbReference type="PROSITE" id="PS51257">
    <property type="entry name" value="PROKAR_LIPOPROTEIN"/>
    <property type="match status" value="1"/>
</dbReference>
<dbReference type="RefSeq" id="WP_091267580.1">
    <property type="nucleotide sequence ID" value="NZ_FNFK01000033.1"/>
</dbReference>
<evidence type="ECO:0000256" key="4">
    <source>
        <dbReference type="SAM" id="SignalP"/>
    </source>
</evidence>
<accession>A0A1G9C8P3</accession>
<dbReference type="Gene3D" id="3.40.190.10">
    <property type="entry name" value="Periplasmic binding protein-like II"/>
    <property type="match status" value="2"/>
</dbReference>
<dbReference type="AlphaFoldDB" id="A0A1G9C8P3"/>
<evidence type="ECO:0000256" key="2">
    <source>
        <dbReference type="ARBA" id="ARBA00022448"/>
    </source>
</evidence>
<name>A0A1G9C8P3_9LACT</name>
<organism evidence="5 6">
    <name type="scientific">Alkalibacterium thalassium</name>
    <dbReference type="NCBI Taxonomy" id="426701"/>
    <lineage>
        <taxon>Bacteria</taxon>
        <taxon>Bacillati</taxon>
        <taxon>Bacillota</taxon>
        <taxon>Bacilli</taxon>
        <taxon>Lactobacillales</taxon>
        <taxon>Carnobacteriaceae</taxon>
        <taxon>Alkalibacterium</taxon>
    </lineage>
</organism>
<evidence type="ECO:0000256" key="3">
    <source>
        <dbReference type="ARBA" id="ARBA00022729"/>
    </source>
</evidence>
<dbReference type="CDD" id="cd14747">
    <property type="entry name" value="PBP2_MalE"/>
    <property type="match status" value="1"/>
</dbReference>
<dbReference type="GO" id="GO:1901982">
    <property type="term" value="F:maltose binding"/>
    <property type="evidence" value="ECO:0007669"/>
    <property type="project" value="TreeGrafter"/>
</dbReference>
<reference evidence="6" key="1">
    <citation type="submission" date="2016-10" db="EMBL/GenBank/DDBJ databases">
        <authorList>
            <person name="Varghese N."/>
            <person name="Submissions S."/>
        </authorList>
    </citation>
    <scope>NUCLEOTIDE SEQUENCE [LARGE SCALE GENOMIC DNA]</scope>
    <source>
        <strain evidence="6">DSM 19181</strain>
    </source>
</reference>
<dbReference type="SUPFAM" id="SSF53850">
    <property type="entry name" value="Periplasmic binding protein-like II"/>
    <property type="match status" value="1"/>
</dbReference>
<keyword evidence="2" id="KW-0813">Transport</keyword>
<evidence type="ECO:0000313" key="5">
    <source>
        <dbReference type="EMBL" id="SDK47765.1"/>
    </source>
</evidence>
<comment type="similarity">
    <text evidence="1">Belongs to the bacterial solute-binding protein 1 family.</text>
</comment>
<dbReference type="InterPro" id="IPR006059">
    <property type="entry name" value="SBP"/>
</dbReference>
<proteinExistence type="inferred from homology"/>
<dbReference type="GO" id="GO:0055052">
    <property type="term" value="C:ATP-binding cassette (ABC) transporter complex, substrate-binding subunit-containing"/>
    <property type="evidence" value="ECO:0007669"/>
    <property type="project" value="TreeGrafter"/>
</dbReference>
<dbReference type="EMBL" id="FNFK01000033">
    <property type="protein sequence ID" value="SDK47765.1"/>
    <property type="molecule type" value="Genomic_DNA"/>
</dbReference>
<dbReference type="PANTHER" id="PTHR30061">
    <property type="entry name" value="MALTOSE-BINDING PERIPLASMIC PROTEIN"/>
    <property type="match status" value="1"/>
</dbReference>
<dbReference type="GO" id="GO:0015768">
    <property type="term" value="P:maltose transport"/>
    <property type="evidence" value="ECO:0007669"/>
    <property type="project" value="TreeGrafter"/>
</dbReference>
<gene>
    <name evidence="5" type="ORF">SAMN04488098_10338</name>
</gene>
<keyword evidence="6" id="KW-1185">Reference proteome</keyword>
<keyword evidence="3 4" id="KW-0732">Signal</keyword>
<protein>
    <submittedName>
        <fullName evidence="5">Multiple sugar transport system substrate-binding protein</fullName>
    </submittedName>
</protein>
<dbReference type="GO" id="GO:0042956">
    <property type="term" value="P:maltodextrin transmembrane transport"/>
    <property type="evidence" value="ECO:0007669"/>
    <property type="project" value="TreeGrafter"/>
</dbReference>
<feature type="signal peptide" evidence="4">
    <location>
        <begin position="1"/>
        <end position="21"/>
    </location>
</feature>
<sequence length="418" mass="45589">MVKMNKLVCGTASLLSMSLLAACGNGGDGGDEGASEGGSDTLSVWVMGDGNESVQPIFDAYTEETGVEVNLQSIPWSAVHDRLLTAVASGEGPDVVQMGSTYMAEFIDAGALMDISEYIESEEALSPDNFFEGNVATTMFEDNYYAVPWYTETRALYYRTDLLEEVGYPEGPSTWDELYDAAVQLSERGDNMYGFDINLQEQTFGPMFAMQNGSDVITEDNTAVMNEPEFVEAIEYLHSFAEAGASPMQDLGIEISQSFGGEGIVPMFISGPWSITAIEDQTTDIEGEWDIRTLPEGPVSNVSNTGGANLAVWEGSDNPDQAIDLIEHIVSTESLLTYYDTTSSLPALMSAWEEEPFQDEKVAVFGEQLENSEHMPLIVGWDRVSKAYLSSFEQIMVGGADIQDTLDNLNQEVQSIIE</sequence>
<keyword evidence="5" id="KW-0762">Sugar transport</keyword>
<dbReference type="Pfam" id="PF01547">
    <property type="entry name" value="SBP_bac_1"/>
    <property type="match status" value="1"/>
</dbReference>
<dbReference type="OrthoDB" id="9768630at2"/>
<evidence type="ECO:0000256" key="1">
    <source>
        <dbReference type="ARBA" id="ARBA00008520"/>
    </source>
</evidence>
<dbReference type="STRING" id="426701.SAMN04488098_10338"/>
<feature type="chain" id="PRO_5039099962" evidence="4">
    <location>
        <begin position="22"/>
        <end position="418"/>
    </location>
</feature>
<evidence type="ECO:0000313" key="6">
    <source>
        <dbReference type="Proteomes" id="UP000199433"/>
    </source>
</evidence>